<keyword evidence="2" id="KW-0732">Signal</keyword>
<name>A0A8X6XW02_9ARAC</name>
<dbReference type="OrthoDB" id="409374at2759"/>
<dbReference type="PANTHER" id="PTHR24043:SF8">
    <property type="entry name" value="EGF-LIKE DOMAIN-CONTAINING PROTEIN"/>
    <property type="match status" value="1"/>
</dbReference>
<dbReference type="Gene3D" id="2.170.300.10">
    <property type="entry name" value="Tie2 ligand-binding domain superfamily"/>
    <property type="match status" value="1"/>
</dbReference>
<dbReference type="InterPro" id="IPR009030">
    <property type="entry name" value="Growth_fac_rcpt_cys_sf"/>
</dbReference>
<dbReference type="EMBL" id="BMAV01012143">
    <property type="protein sequence ID" value="GFY58526.1"/>
    <property type="molecule type" value="Genomic_DNA"/>
</dbReference>
<protein>
    <recommendedName>
        <fullName evidence="3">EGF-like domain-containing protein</fullName>
    </recommendedName>
</protein>
<evidence type="ECO:0000313" key="4">
    <source>
        <dbReference type="EMBL" id="GFY58526.1"/>
    </source>
</evidence>
<dbReference type="Pfam" id="PF23301">
    <property type="entry name" value="EGF_PEAR1L"/>
    <property type="match status" value="1"/>
</dbReference>
<evidence type="ECO:0000313" key="5">
    <source>
        <dbReference type="Proteomes" id="UP000886998"/>
    </source>
</evidence>
<evidence type="ECO:0000259" key="3">
    <source>
        <dbReference type="PROSITE" id="PS00022"/>
    </source>
</evidence>
<evidence type="ECO:0000256" key="1">
    <source>
        <dbReference type="ARBA" id="ARBA00022536"/>
    </source>
</evidence>
<comment type="caution">
    <text evidence="4">The sequence shown here is derived from an EMBL/GenBank/DDBJ whole genome shotgun (WGS) entry which is preliminary data.</text>
</comment>
<sequence length="159" mass="17572">MLKILFILSFVHFVHCVEDPNLCNRTEISIMKNVKGEAIEIRRMITECCPGFGMSESSCKPVCANGCFRGRCIKPDKCGCYPGWKGNSCEEACSPGYYGPNCINKCLCKNNASCSPTTGDCTCTKDWKGKLCDIPSSNNSYIYNCSINIECQNEENALV</sequence>
<dbReference type="InterPro" id="IPR042635">
    <property type="entry name" value="MEGF10/SREC1/2-like"/>
</dbReference>
<accession>A0A8X6XW02</accession>
<dbReference type="SUPFAM" id="SSF57184">
    <property type="entry name" value="Growth factor receptor domain"/>
    <property type="match status" value="1"/>
</dbReference>
<dbReference type="AlphaFoldDB" id="A0A8X6XW02"/>
<dbReference type="GO" id="GO:0005044">
    <property type="term" value="F:scavenger receptor activity"/>
    <property type="evidence" value="ECO:0007669"/>
    <property type="project" value="InterPro"/>
</dbReference>
<keyword evidence="1" id="KW-0245">EGF-like domain</keyword>
<dbReference type="InterPro" id="IPR057138">
    <property type="entry name" value="EGF_PEAR1L-like"/>
</dbReference>
<organism evidence="4 5">
    <name type="scientific">Trichonephila inaurata madagascariensis</name>
    <dbReference type="NCBI Taxonomy" id="2747483"/>
    <lineage>
        <taxon>Eukaryota</taxon>
        <taxon>Metazoa</taxon>
        <taxon>Ecdysozoa</taxon>
        <taxon>Arthropoda</taxon>
        <taxon>Chelicerata</taxon>
        <taxon>Arachnida</taxon>
        <taxon>Araneae</taxon>
        <taxon>Araneomorphae</taxon>
        <taxon>Entelegynae</taxon>
        <taxon>Araneoidea</taxon>
        <taxon>Nephilidae</taxon>
        <taxon>Trichonephila</taxon>
        <taxon>Trichonephila inaurata</taxon>
    </lineage>
</organism>
<feature type="domain" description="EGF-like" evidence="3">
    <location>
        <begin position="121"/>
        <end position="132"/>
    </location>
</feature>
<gene>
    <name evidence="4" type="ORF">TNIN_102871</name>
</gene>
<reference evidence="4" key="1">
    <citation type="submission" date="2020-08" db="EMBL/GenBank/DDBJ databases">
        <title>Multicomponent nature underlies the extraordinary mechanical properties of spider dragline silk.</title>
        <authorList>
            <person name="Kono N."/>
            <person name="Nakamura H."/>
            <person name="Mori M."/>
            <person name="Yoshida Y."/>
            <person name="Ohtoshi R."/>
            <person name="Malay A.D."/>
            <person name="Moran D.A.P."/>
            <person name="Tomita M."/>
            <person name="Numata K."/>
            <person name="Arakawa K."/>
        </authorList>
    </citation>
    <scope>NUCLEOTIDE SEQUENCE</scope>
</reference>
<feature type="chain" id="PRO_5036477195" description="EGF-like domain-containing protein" evidence="2">
    <location>
        <begin position="17"/>
        <end position="159"/>
    </location>
</feature>
<keyword evidence="5" id="KW-1185">Reference proteome</keyword>
<feature type="signal peptide" evidence="2">
    <location>
        <begin position="1"/>
        <end position="16"/>
    </location>
</feature>
<dbReference type="PROSITE" id="PS00022">
    <property type="entry name" value="EGF_1"/>
    <property type="match status" value="1"/>
</dbReference>
<dbReference type="Proteomes" id="UP000886998">
    <property type="component" value="Unassembled WGS sequence"/>
</dbReference>
<dbReference type="PANTHER" id="PTHR24043">
    <property type="entry name" value="SCAVENGER RECEPTOR CLASS F"/>
    <property type="match status" value="1"/>
</dbReference>
<proteinExistence type="predicted"/>
<dbReference type="InterPro" id="IPR000742">
    <property type="entry name" value="EGF"/>
</dbReference>
<evidence type="ECO:0000256" key="2">
    <source>
        <dbReference type="SAM" id="SignalP"/>
    </source>
</evidence>